<dbReference type="PATRIC" id="fig|1121305.3.peg.1400"/>
<reference evidence="1 2" key="1">
    <citation type="submission" date="2016-02" db="EMBL/GenBank/DDBJ databases">
        <title>Genome sequence of Clostridium colicanis DSM 13634.</title>
        <authorList>
            <person name="Poehlein A."/>
            <person name="Daniel R."/>
        </authorList>
    </citation>
    <scope>NUCLEOTIDE SEQUENCE [LARGE SCALE GENOMIC DNA]</scope>
    <source>
        <strain evidence="1 2">DSM 13634</strain>
    </source>
</reference>
<protein>
    <submittedName>
        <fullName evidence="1">Uncharacterized protein</fullName>
    </submittedName>
</protein>
<dbReference type="RefSeq" id="WP_061858251.1">
    <property type="nucleotide sequence ID" value="NZ_LTBB01000006.1"/>
</dbReference>
<proteinExistence type="predicted"/>
<sequence length="74" mass="8600">MFKGKKVTQEEVDNIKRERSKEPILEQKERTVIVPTMVIMDKNNEIKEVEVESAVKPLNDVEYLGGNRVDKKEV</sequence>
<dbReference type="Proteomes" id="UP000075374">
    <property type="component" value="Unassembled WGS sequence"/>
</dbReference>
<evidence type="ECO:0000313" key="2">
    <source>
        <dbReference type="Proteomes" id="UP000075374"/>
    </source>
</evidence>
<gene>
    <name evidence="1" type="ORF">CLCOL_13950</name>
</gene>
<dbReference type="EMBL" id="LTBB01000006">
    <property type="protein sequence ID" value="KYH28955.1"/>
    <property type="molecule type" value="Genomic_DNA"/>
</dbReference>
<comment type="caution">
    <text evidence="1">The sequence shown here is derived from an EMBL/GenBank/DDBJ whole genome shotgun (WGS) entry which is preliminary data.</text>
</comment>
<keyword evidence="2" id="KW-1185">Reference proteome</keyword>
<evidence type="ECO:0000313" key="1">
    <source>
        <dbReference type="EMBL" id="KYH28955.1"/>
    </source>
</evidence>
<accession>A0A151AMT3</accession>
<organism evidence="1 2">
    <name type="scientific">Clostridium colicanis DSM 13634</name>
    <dbReference type="NCBI Taxonomy" id="1121305"/>
    <lineage>
        <taxon>Bacteria</taxon>
        <taxon>Bacillati</taxon>
        <taxon>Bacillota</taxon>
        <taxon>Clostridia</taxon>
        <taxon>Eubacteriales</taxon>
        <taxon>Clostridiaceae</taxon>
        <taxon>Clostridium</taxon>
    </lineage>
</organism>
<dbReference type="AlphaFoldDB" id="A0A151AMT3"/>
<name>A0A151AMT3_9CLOT</name>